<accession>A0ABR6H5Q2</accession>
<dbReference type="EMBL" id="JACICB010000007">
    <property type="protein sequence ID" value="MBB3705824.1"/>
    <property type="molecule type" value="Genomic_DNA"/>
</dbReference>
<evidence type="ECO:0000313" key="2">
    <source>
        <dbReference type="Proteomes" id="UP000577697"/>
    </source>
</evidence>
<sequence>MMTAPRILAIDAAAHFGWAYGPIGETPKSGSQFFAKSGAGASYSNVMLGAMRWTTDFLTAYPADVVVVERAVPDTGVKNNTNYETSEMKNGLIGVIVATSRLLGVRNRDLVIKEDRGEHRIWLSTVRSKFLPKKPKDDVAKPLVRQKCIDLGWVTPEEAEADKGYDRTDALAIWYCACLLIDPKNAPPVDPLFLAAERRKREAERLADRYAKPAIPERF</sequence>
<protein>
    <submittedName>
        <fullName evidence="1">Uncharacterized protein</fullName>
    </submittedName>
</protein>
<comment type="caution">
    <text evidence="1">The sequence shown here is derived from an EMBL/GenBank/DDBJ whole genome shotgun (WGS) entry which is preliminary data.</text>
</comment>
<dbReference type="Proteomes" id="UP000577697">
    <property type="component" value="Unassembled WGS sequence"/>
</dbReference>
<gene>
    <name evidence="1" type="ORF">FHS67_002143</name>
</gene>
<organism evidence="1 2">
    <name type="scientific">Aminobacter aminovorans</name>
    <name type="common">Chelatobacter heintzii</name>
    <dbReference type="NCBI Taxonomy" id="83263"/>
    <lineage>
        <taxon>Bacteria</taxon>
        <taxon>Pseudomonadati</taxon>
        <taxon>Pseudomonadota</taxon>
        <taxon>Alphaproteobacteria</taxon>
        <taxon>Hyphomicrobiales</taxon>
        <taxon>Phyllobacteriaceae</taxon>
        <taxon>Aminobacter</taxon>
    </lineage>
</organism>
<evidence type="ECO:0000313" key="1">
    <source>
        <dbReference type="EMBL" id="MBB3705824.1"/>
    </source>
</evidence>
<proteinExistence type="predicted"/>
<name>A0ABR6H5Q2_AMIAI</name>
<reference evidence="1 2" key="1">
    <citation type="submission" date="2020-08" db="EMBL/GenBank/DDBJ databases">
        <title>Genomic Encyclopedia of Type Strains, Phase IV (KMG-IV): sequencing the most valuable type-strain genomes for metagenomic binning, comparative biology and taxonomic classification.</title>
        <authorList>
            <person name="Goeker M."/>
        </authorList>
    </citation>
    <scope>NUCLEOTIDE SEQUENCE [LARGE SCALE GENOMIC DNA]</scope>
    <source>
        <strain evidence="1 2">DSM 10368</strain>
    </source>
</reference>
<keyword evidence="2" id="KW-1185">Reference proteome</keyword>